<protein>
    <submittedName>
        <fullName evidence="3">Antibiotic biosynthesis monooxygenase</fullName>
    </submittedName>
</protein>
<reference evidence="2 5" key="2">
    <citation type="submission" date="2019-08" db="EMBL/GenBank/DDBJ databases">
        <title>Dermacoccus abyssi strain HZAU 226, whole genome Nanopore sequencing project.</title>
        <authorList>
            <person name="Guo A."/>
            <person name="Zhang X."/>
            <person name="Ruan Y."/>
            <person name="Liu W."/>
            <person name="Chen Q."/>
            <person name="Gu L."/>
        </authorList>
    </citation>
    <scope>NUCLEOTIDE SEQUENCE [LARGE SCALE GENOMIC DNA]</scope>
    <source>
        <strain evidence="2 5">HZAU 226</strain>
    </source>
</reference>
<gene>
    <name evidence="3" type="ORF">D1832_04090</name>
    <name evidence="2" type="ORF">FV141_08815</name>
</gene>
<keyword evidence="5" id="KW-1185">Reference proteome</keyword>
<dbReference type="GO" id="GO:0004497">
    <property type="term" value="F:monooxygenase activity"/>
    <property type="evidence" value="ECO:0007669"/>
    <property type="project" value="UniProtKB-KW"/>
</dbReference>
<dbReference type="Proteomes" id="UP000323565">
    <property type="component" value="Chromosome"/>
</dbReference>
<evidence type="ECO:0000313" key="5">
    <source>
        <dbReference type="Proteomes" id="UP000323565"/>
    </source>
</evidence>
<dbReference type="Gene3D" id="3.30.70.100">
    <property type="match status" value="1"/>
</dbReference>
<evidence type="ECO:0000259" key="1">
    <source>
        <dbReference type="PROSITE" id="PS51725"/>
    </source>
</evidence>
<dbReference type="EMBL" id="QWLM01000003">
    <property type="protein sequence ID" value="RHW47169.1"/>
    <property type="molecule type" value="Genomic_DNA"/>
</dbReference>
<evidence type="ECO:0000313" key="2">
    <source>
        <dbReference type="EMBL" id="QEH93614.1"/>
    </source>
</evidence>
<dbReference type="PROSITE" id="PS51725">
    <property type="entry name" value="ABM"/>
    <property type="match status" value="1"/>
</dbReference>
<dbReference type="RefSeq" id="WP_118912723.1">
    <property type="nucleotide sequence ID" value="NZ_CBCRVH010000007.1"/>
</dbReference>
<dbReference type="SUPFAM" id="SSF54909">
    <property type="entry name" value="Dimeric alpha+beta barrel"/>
    <property type="match status" value="1"/>
</dbReference>
<evidence type="ECO:0000313" key="3">
    <source>
        <dbReference type="EMBL" id="RHW47169.1"/>
    </source>
</evidence>
<dbReference type="InterPro" id="IPR011008">
    <property type="entry name" value="Dimeric_a/b-barrel"/>
</dbReference>
<feature type="domain" description="ABM" evidence="1">
    <location>
        <begin position="2"/>
        <end position="89"/>
    </location>
</feature>
<dbReference type="EMBL" id="CP043031">
    <property type="protein sequence ID" value="QEH93614.1"/>
    <property type="molecule type" value="Genomic_DNA"/>
</dbReference>
<proteinExistence type="predicted"/>
<dbReference type="PANTHER" id="PTHR33336">
    <property type="entry name" value="QUINOL MONOOXYGENASE YGIN-RELATED"/>
    <property type="match status" value="1"/>
</dbReference>
<dbReference type="InterPro" id="IPR050744">
    <property type="entry name" value="AI-2_Isomerase_LsrG"/>
</dbReference>
<organism evidence="3 4">
    <name type="scientific">Dermacoccus abyssi</name>
    <dbReference type="NCBI Taxonomy" id="322596"/>
    <lineage>
        <taxon>Bacteria</taxon>
        <taxon>Bacillati</taxon>
        <taxon>Actinomycetota</taxon>
        <taxon>Actinomycetes</taxon>
        <taxon>Micrococcales</taxon>
        <taxon>Dermacoccaceae</taxon>
        <taxon>Dermacoccus</taxon>
    </lineage>
</organism>
<reference evidence="3 4" key="1">
    <citation type="submission" date="2018-08" db="EMBL/GenBank/DDBJ databases">
        <title>Whole genome sequence analysis of Dermacoccus abyssi bacteria isolated from Deep Mariana trench Micromonospora spp reveals genes involved in the environmental adaptation and production of secondary metabolites.</title>
        <authorList>
            <person name="Abdel-Mageed W.M."/>
            <person name="Lehri B."/>
            <person name="Nouioui I."/>
            <person name="Goodfellow I."/>
            <person name="Jaspars M."/>
            <person name="Karlyshev A."/>
        </authorList>
    </citation>
    <scope>NUCLEOTIDE SEQUENCE [LARGE SCALE GENOMIC DNA]</scope>
    <source>
        <strain evidence="3 4">MT1.1</strain>
    </source>
</reference>
<dbReference type="Proteomes" id="UP000285376">
    <property type="component" value="Unassembled WGS sequence"/>
</dbReference>
<dbReference type="PANTHER" id="PTHR33336:SF3">
    <property type="entry name" value="ABM DOMAIN-CONTAINING PROTEIN"/>
    <property type="match status" value="1"/>
</dbReference>
<evidence type="ECO:0000313" key="4">
    <source>
        <dbReference type="Proteomes" id="UP000285376"/>
    </source>
</evidence>
<dbReference type="InterPro" id="IPR007138">
    <property type="entry name" value="ABM_dom"/>
</dbReference>
<dbReference type="Pfam" id="PF03992">
    <property type="entry name" value="ABM"/>
    <property type="match status" value="1"/>
</dbReference>
<accession>A0A417Z931</accession>
<keyword evidence="3" id="KW-0560">Oxidoreductase</keyword>
<dbReference type="AlphaFoldDB" id="A0A417Z931"/>
<name>A0A417Z931_9MICO</name>
<sequence>MIFIVVKFDVRPEHAETWMDHVAAFTEATRAESGNLWFDWSRSVENPNEYVLVEAFKDDAAEAHVNSEHFKTFTAETPDKLASTPRIISRQIDGEGWDEMGEISVD</sequence>
<keyword evidence="3" id="KW-0503">Monooxygenase</keyword>